<dbReference type="InterPro" id="IPR035437">
    <property type="entry name" value="SNase_OB-fold_sf"/>
</dbReference>
<evidence type="ECO:0000259" key="2">
    <source>
        <dbReference type="PROSITE" id="PS50830"/>
    </source>
</evidence>
<feature type="transmembrane region" description="Helical" evidence="1">
    <location>
        <begin position="20"/>
        <end position="41"/>
    </location>
</feature>
<reference evidence="3 4" key="1">
    <citation type="submission" date="2019-04" db="EMBL/GenBank/DDBJ databases">
        <title>Complete genome sequence of Agrobacterium tumefaciens CFBP5877.</title>
        <authorList>
            <person name="Huang Y.-Y."/>
            <person name="Chiang H.-Y."/>
            <person name="Chou L."/>
            <person name="Lai E.-M."/>
            <person name="Kuo C.-H."/>
        </authorList>
    </citation>
    <scope>NUCLEOTIDE SEQUENCE [LARGE SCALE GENOMIC DNA]</scope>
    <source>
        <strain evidence="3 4">CFBP5877</strain>
    </source>
</reference>
<dbReference type="PROSITE" id="PS50830">
    <property type="entry name" value="TNASE_3"/>
    <property type="match status" value="1"/>
</dbReference>
<name>A0AAE6BG74_AGRTU</name>
<protein>
    <submittedName>
        <fullName evidence="3">Thermonuclease family protein</fullName>
    </submittedName>
</protein>
<keyword evidence="1" id="KW-1133">Transmembrane helix</keyword>
<dbReference type="SUPFAM" id="SSF50199">
    <property type="entry name" value="Staphylococcal nuclease"/>
    <property type="match status" value="1"/>
</dbReference>
<dbReference type="Gene3D" id="2.40.50.90">
    <property type="match status" value="1"/>
</dbReference>
<dbReference type="Pfam" id="PF00565">
    <property type="entry name" value="SNase"/>
    <property type="match status" value="1"/>
</dbReference>
<dbReference type="EMBL" id="CP039898">
    <property type="protein sequence ID" value="QCL80399.1"/>
    <property type="molecule type" value="Genomic_DNA"/>
</dbReference>
<organism evidence="3 4">
    <name type="scientific">Agrobacterium tumefaciens</name>
    <dbReference type="NCBI Taxonomy" id="358"/>
    <lineage>
        <taxon>Bacteria</taxon>
        <taxon>Pseudomonadati</taxon>
        <taxon>Pseudomonadota</taxon>
        <taxon>Alphaproteobacteria</taxon>
        <taxon>Hyphomicrobiales</taxon>
        <taxon>Rhizobiaceae</taxon>
        <taxon>Rhizobium/Agrobacterium group</taxon>
        <taxon>Agrobacterium</taxon>
        <taxon>Agrobacterium tumefaciens complex</taxon>
    </lineage>
</organism>
<keyword evidence="1" id="KW-0812">Transmembrane</keyword>
<sequence length="193" mass="21152">MGKVVHFRSRQTSLSSSSFIMLVAFGMLASFLVGAGISYVIKDGLSFQPDMEAKERDIIQRPRGRQNAGQGVLSTASPAVSYKRCSGGARVNCIVDGDTPWIGGVKVRIADIDAPEIGRPHCASEKALGERATVRLLELVNSRAFTMQSWPGRDEDRYGRKLRVLLKDGRSIGDILVSEGLARTWTGKRQPWC</sequence>
<dbReference type="RefSeq" id="WP_080827581.1">
    <property type="nucleotide sequence ID" value="NZ_CP039889.1"/>
</dbReference>
<feature type="domain" description="TNase-like" evidence="2">
    <location>
        <begin position="89"/>
        <end position="183"/>
    </location>
</feature>
<evidence type="ECO:0000256" key="1">
    <source>
        <dbReference type="SAM" id="Phobius"/>
    </source>
</evidence>
<dbReference type="Proteomes" id="UP000298579">
    <property type="component" value="Chromosome linear"/>
</dbReference>
<accession>A0AAE6BG74</accession>
<evidence type="ECO:0000313" key="3">
    <source>
        <dbReference type="EMBL" id="QCL80399.1"/>
    </source>
</evidence>
<gene>
    <name evidence="3" type="ORF">CFBP5877_14525</name>
</gene>
<evidence type="ECO:0000313" key="4">
    <source>
        <dbReference type="Proteomes" id="UP000298579"/>
    </source>
</evidence>
<keyword evidence="1" id="KW-0472">Membrane</keyword>
<proteinExistence type="predicted"/>
<dbReference type="AlphaFoldDB" id="A0AAE6BG74"/>
<dbReference type="InterPro" id="IPR016071">
    <property type="entry name" value="Staphylococal_nuclease_OB-fold"/>
</dbReference>